<evidence type="ECO:0000256" key="2">
    <source>
        <dbReference type="SAM" id="SignalP"/>
    </source>
</evidence>
<dbReference type="Gene3D" id="2.30.180.10">
    <property type="entry name" value="FAS1 domain"/>
    <property type="match status" value="1"/>
</dbReference>
<dbReference type="InterPro" id="IPR036378">
    <property type="entry name" value="FAS1_dom_sf"/>
</dbReference>
<dbReference type="EMBL" id="CAJMWX010001428">
    <property type="protein sequence ID" value="CAE6488362.1"/>
    <property type="molecule type" value="Genomic_DNA"/>
</dbReference>
<reference evidence="4" key="1">
    <citation type="submission" date="2021-01" db="EMBL/GenBank/DDBJ databases">
        <authorList>
            <person name="Kaushik A."/>
        </authorList>
    </citation>
    <scope>NUCLEOTIDE SEQUENCE</scope>
    <source>
        <strain evidence="4">AG4-R118</strain>
    </source>
</reference>
<dbReference type="InterPro" id="IPR000782">
    <property type="entry name" value="FAS1_domain"/>
</dbReference>
<accession>A0A8H3CLX6</accession>
<keyword evidence="2" id="KW-0732">Signal</keyword>
<feature type="region of interest" description="Disordered" evidence="1">
    <location>
        <begin position="126"/>
        <end position="153"/>
    </location>
</feature>
<dbReference type="SMART" id="SM00554">
    <property type="entry name" value="FAS1"/>
    <property type="match status" value="1"/>
</dbReference>
<feature type="chain" id="PRO_5034491088" description="FAS1 domain-containing protein" evidence="2">
    <location>
        <begin position="21"/>
        <end position="342"/>
    </location>
</feature>
<feature type="domain" description="FAS1" evidence="3">
    <location>
        <begin position="209"/>
        <end position="339"/>
    </location>
</feature>
<dbReference type="AlphaFoldDB" id="A0A8H3CLX6"/>
<evidence type="ECO:0000313" key="4">
    <source>
        <dbReference type="EMBL" id="CAE6488362.1"/>
    </source>
</evidence>
<protein>
    <recommendedName>
        <fullName evidence="3">FAS1 domain-containing protein</fullName>
    </recommendedName>
</protein>
<evidence type="ECO:0000256" key="1">
    <source>
        <dbReference type="SAM" id="MobiDB-lite"/>
    </source>
</evidence>
<dbReference type="SUPFAM" id="SSF82153">
    <property type="entry name" value="FAS1 domain"/>
    <property type="match status" value="1"/>
</dbReference>
<gene>
    <name evidence="4" type="ORF">RDB_LOCUS135344</name>
</gene>
<organism evidence="4 5">
    <name type="scientific">Rhizoctonia solani</name>
    <dbReference type="NCBI Taxonomy" id="456999"/>
    <lineage>
        <taxon>Eukaryota</taxon>
        <taxon>Fungi</taxon>
        <taxon>Dikarya</taxon>
        <taxon>Basidiomycota</taxon>
        <taxon>Agaricomycotina</taxon>
        <taxon>Agaricomycetes</taxon>
        <taxon>Cantharellales</taxon>
        <taxon>Ceratobasidiaceae</taxon>
        <taxon>Rhizoctonia</taxon>
    </lineage>
</organism>
<sequence length="342" mass="37503">MKFLAQVVPALFAVSSLVHASAVITRSSDDGFLPGFFDALYKNNLTILADNYKRISETKEGKPVIEALKNGPTTLLAPKDCAFGKDDTKIDPNVLLFNTLPGSIDENFKSDHSTITRRGAVTQSRSAVRTSFRRPSSVTSSKKRQNAGGFQSNMVNQLAGGGRKRWNYHTILIEQAVGHAEVVDRFTYKDLIILIIDDVISLPGSTSELLCKPLIEDAPNGFGKFGEALKKTGIADLVDTKDAITIFALPDESLDNINKLSKDDLTCLLENHFIVGQTVYTPEFLSVHKSTAKSGKELKFFYQNDIHYVSCGKSKSKSVVVRGDVITSTGVMHVIDRPLKCD</sequence>
<dbReference type="PROSITE" id="PS50213">
    <property type="entry name" value="FAS1"/>
    <property type="match status" value="1"/>
</dbReference>
<comment type="caution">
    <text evidence="4">The sequence shown here is derived from an EMBL/GenBank/DDBJ whole genome shotgun (WGS) entry which is preliminary data.</text>
</comment>
<evidence type="ECO:0000313" key="5">
    <source>
        <dbReference type="Proteomes" id="UP000663888"/>
    </source>
</evidence>
<name>A0A8H3CLX6_9AGAM</name>
<dbReference type="Proteomes" id="UP000663888">
    <property type="component" value="Unassembled WGS sequence"/>
</dbReference>
<feature type="compositionally biased region" description="Polar residues" evidence="1">
    <location>
        <begin position="126"/>
        <end position="140"/>
    </location>
</feature>
<feature type="signal peptide" evidence="2">
    <location>
        <begin position="1"/>
        <end position="20"/>
    </location>
</feature>
<dbReference type="Pfam" id="PF02469">
    <property type="entry name" value="Fasciclin"/>
    <property type="match status" value="1"/>
</dbReference>
<evidence type="ECO:0000259" key="3">
    <source>
        <dbReference type="PROSITE" id="PS50213"/>
    </source>
</evidence>
<proteinExistence type="predicted"/>